<proteinExistence type="predicted"/>
<gene>
    <name evidence="1" type="ORF">BpHYR1_053958</name>
</gene>
<dbReference type="EMBL" id="REGN01009549">
    <property type="protein sequence ID" value="RNA00925.1"/>
    <property type="molecule type" value="Genomic_DNA"/>
</dbReference>
<organism evidence="1 2">
    <name type="scientific">Brachionus plicatilis</name>
    <name type="common">Marine rotifer</name>
    <name type="synonym">Brachionus muelleri</name>
    <dbReference type="NCBI Taxonomy" id="10195"/>
    <lineage>
        <taxon>Eukaryota</taxon>
        <taxon>Metazoa</taxon>
        <taxon>Spiralia</taxon>
        <taxon>Gnathifera</taxon>
        <taxon>Rotifera</taxon>
        <taxon>Eurotatoria</taxon>
        <taxon>Monogononta</taxon>
        <taxon>Pseudotrocha</taxon>
        <taxon>Ploima</taxon>
        <taxon>Brachionidae</taxon>
        <taxon>Brachionus</taxon>
    </lineage>
</organism>
<evidence type="ECO:0000313" key="1">
    <source>
        <dbReference type="EMBL" id="RNA00925.1"/>
    </source>
</evidence>
<dbReference type="Proteomes" id="UP000276133">
    <property type="component" value="Unassembled WGS sequence"/>
</dbReference>
<comment type="caution">
    <text evidence="1">The sequence shown here is derived from an EMBL/GenBank/DDBJ whole genome shotgun (WGS) entry which is preliminary data.</text>
</comment>
<keyword evidence="2" id="KW-1185">Reference proteome</keyword>
<sequence length="68" mass="7580">MLLLDLKNGNADALSRWLLKPSEEDENIIEIEEGEKAIEPGMAINNVVLQEVELLISGEKPKCSMKND</sequence>
<name>A0A3M7PQA2_BRAPC</name>
<protein>
    <submittedName>
        <fullName evidence="1">Uncharacterized protein</fullName>
    </submittedName>
</protein>
<accession>A0A3M7PQA2</accession>
<evidence type="ECO:0000313" key="2">
    <source>
        <dbReference type="Proteomes" id="UP000276133"/>
    </source>
</evidence>
<dbReference type="AlphaFoldDB" id="A0A3M7PQA2"/>
<reference evidence="1 2" key="1">
    <citation type="journal article" date="2018" name="Sci. Rep.">
        <title>Genomic signatures of local adaptation to the degree of environmental predictability in rotifers.</title>
        <authorList>
            <person name="Franch-Gras L."/>
            <person name="Hahn C."/>
            <person name="Garcia-Roger E.M."/>
            <person name="Carmona M.J."/>
            <person name="Serra M."/>
            <person name="Gomez A."/>
        </authorList>
    </citation>
    <scope>NUCLEOTIDE SEQUENCE [LARGE SCALE GENOMIC DNA]</scope>
    <source>
        <strain evidence="1">HYR1</strain>
    </source>
</reference>